<proteinExistence type="predicted"/>
<evidence type="ECO:0000256" key="1">
    <source>
        <dbReference type="SAM" id="MobiDB-lite"/>
    </source>
</evidence>
<dbReference type="InterPro" id="IPR004252">
    <property type="entry name" value="Probable_transposase_24"/>
</dbReference>
<dbReference type="AlphaFoldDB" id="A0AAW2DS23"/>
<dbReference type="Proteomes" id="UP001459277">
    <property type="component" value="Unassembled WGS sequence"/>
</dbReference>
<accession>A0AAW2DS23</accession>
<evidence type="ECO:0000313" key="3">
    <source>
        <dbReference type="Proteomes" id="UP001459277"/>
    </source>
</evidence>
<keyword evidence="3" id="KW-1185">Reference proteome</keyword>
<sequence length="271" mass="31298">MWHLREQCVTNKIHQDEWYKHPPDDVTLTIWKEMCNKWKNRKWKSDRNKRNRKENQAIIATTGSEEKNGCEPSLIECFKLMHMKKDGVTFASEKAQKLYEKIDARKSEVASQGEIVNDSQIFFEVTGPPTRGRVLGMDAGVKPRDVYSPSSSSQCSKRCQPDCLKEKEDFELRFKEAEDKSSAEKMELHGKINQLKEEMPRMLANALKYMGFNSMQEPTTQEYLYIFHLIKILQTNAGEGNQNVVKNTKDDSNEEDDSDGSQKENTNSADD</sequence>
<dbReference type="Pfam" id="PF03004">
    <property type="entry name" value="Transposase_24"/>
    <property type="match status" value="1"/>
</dbReference>
<protein>
    <submittedName>
        <fullName evidence="2">Uncharacterized protein</fullName>
    </submittedName>
</protein>
<evidence type="ECO:0000313" key="2">
    <source>
        <dbReference type="EMBL" id="KAL0012388.1"/>
    </source>
</evidence>
<gene>
    <name evidence="2" type="ORF">SO802_007496</name>
</gene>
<dbReference type="EMBL" id="JAZDWU010000002">
    <property type="protein sequence ID" value="KAL0012388.1"/>
    <property type="molecule type" value="Genomic_DNA"/>
</dbReference>
<comment type="caution">
    <text evidence="2">The sequence shown here is derived from an EMBL/GenBank/DDBJ whole genome shotgun (WGS) entry which is preliminary data.</text>
</comment>
<feature type="region of interest" description="Disordered" evidence="1">
    <location>
        <begin position="238"/>
        <end position="271"/>
    </location>
</feature>
<organism evidence="2 3">
    <name type="scientific">Lithocarpus litseifolius</name>
    <dbReference type="NCBI Taxonomy" id="425828"/>
    <lineage>
        <taxon>Eukaryota</taxon>
        <taxon>Viridiplantae</taxon>
        <taxon>Streptophyta</taxon>
        <taxon>Embryophyta</taxon>
        <taxon>Tracheophyta</taxon>
        <taxon>Spermatophyta</taxon>
        <taxon>Magnoliopsida</taxon>
        <taxon>eudicotyledons</taxon>
        <taxon>Gunneridae</taxon>
        <taxon>Pentapetalae</taxon>
        <taxon>rosids</taxon>
        <taxon>fabids</taxon>
        <taxon>Fagales</taxon>
        <taxon>Fagaceae</taxon>
        <taxon>Lithocarpus</taxon>
    </lineage>
</organism>
<name>A0AAW2DS23_9ROSI</name>
<reference evidence="2 3" key="1">
    <citation type="submission" date="2024-01" db="EMBL/GenBank/DDBJ databases">
        <title>A telomere-to-telomere, gap-free genome of sweet tea (Lithocarpus litseifolius).</title>
        <authorList>
            <person name="Zhou J."/>
        </authorList>
    </citation>
    <scope>NUCLEOTIDE SEQUENCE [LARGE SCALE GENOMIC DNA]</scope>
    <source>
        <strain evidence="2">Zhou-2022a</strain>
        <tissue evidence="2">Leaf</tissue>
    </source>
</reference>